<sequence>MSFRIRMGFMRDICWAVKSHKTTVVRFITGGSHCFSLYITDQNHLGILKNIPKTPNHTDKLLQSSLMASIVLLLTQILHPTNPEFPSSSMLLTTSSSSSSPHYTQHEALRPTSLDTIKISPLHEDPQDSRVMIDLF</sequence>
<proteinExistence type="predicted"/>
<evidence type="ECO:0000313" key="1">
    <source>
        <dbReference type="EMBL" id="RID49115.1"/>
    </source>
</evidence>
<evidence type="ECO:0000313" key="2">
    <source>
        <dbReference type="Proteomes" id="UP000264353"/>
    </source>
</evidence>
<accession>A0A397Y6A1</accession>
<gene>
    <name evidence="1" type="ORF">BRARA_I05577</name>
</gene>
<protein>
    <submittedName>
        <fullName evidence="1">Uncharacterized protein</fullName>
    </submittedName>
</protein>
<name>A0A397Y6A1_BRACM</name>
<reference evidence="1 2" key="1">
    <citation type="submission" date="2018-06" db="EMBL/GenBank/DDBJ databases">
        <title>WGS assembly of Brassica rapa FPsc.</title>
        <authorList>
            <person name="Bowman J."/>
            <person name="Kohchi T."/>
            <person name="Yamato K."/>
            <person name="Jenkins J."/>
            <person name="Shu S."/>
            <person name="Ishizaki K."/>
            <person name="Yamaoka S."/>
            <person name="Nishihama R."/>
            <person name="Nakamura Y."/>
            <person name="Berger F."/>
            <person name="Adam C."/>
            <person name="Aki S."/>
            <person name="Althoff F."/>
            <person name="Araki T."/>
            <person name="Arteaga-Vazquez M."/>
            <person name="Balasubrmanian S."/>
            <person name="Bauer D."/>
            <person name="Boehm C."/>
            <person name="Briginshaw L."/>
            <person name="Caballero-Perez J."/>
            <person name="Catarino B."/>
            <person name="Chen F."/>
            <person name="Chiyoda S."/>
            <person name="Chovatia M."/>
            <person name="Davies K."/>
            <person name="Delmans M."/>
            <person name="Demura T."/>
            <person name="Dierschke T."/>
            <person name="Dolan L."/>
            <person name="Dorantes-Acosta A."/>
            <person name="Eklund D."/>
            <person name="Florent S."/>
            <person name="Flores-Sandoval E."/>
            <person name="Fujiyama A."/>
            <person name="Fukuzawa H."/>
            <person name="Galik B."/>
            <person name="Grimanelli D."/>
            <person name="Grimwood J."/>
            <person name="Grossniklaus U."/>
            <person name="Hamada T."/>
            <person name="Haseloff J."/>
            <person name="Hetherington A."/>
            <person name="Higo A."/>
            <person name="Hirakawa Y."/>
            <person name="Hundley H."/>
            <person name="Ikeda Y."/>
            <person name="Inoue K."/>
            <person name="Inoue S."/>
            <person name="Ishida S."/>
            <person name="Jia Q."/>
            <person name="Kakita M."/>
            <person name="Kanazawa T."/>
            <person name="Kawai Y."/>
            <person name="Kawashima T."/>
            <person name="Kennedy M."/>
            <person name="Kinose K."/>
            <person name="Kinoshita T."/>
            <person name="Kohara Y."/>
            <person name="Koide E."/>
            <person name="Komatsu K."/>
            <person name="Kopischke S."/>
            <person name="Kubo M."/>
            <person name="Kyozuka J."/>
            <person name="Lagercrantz U."/>
            <person name="Lin S."/>
            <person name="Lindquist E."/>
            <person name="Lipzen A."/>
            <person name="Lu C."/>
            <person name="Luna E."/>
            <person name="Martienssen R."/>
            <person name="Minamino N."/>
            <person name="Mizutani M."/>
            <person name="Mizutani M."/>
            <person name="Mochizuki N."/>
            <person name="Monte I."/>
            <person name="Mosher R."/>
            <person name="Nagasaki H."/>
            <person name="Nakagami H."/>
            <person name="Naramoto S."/>
            <person name="Nishitani K."/>
            <person name="Ohtani M."/>
            <person name="Okamoto T."/>
            <person name="Okumura M."/>
            <person name="Phillips J."/>
            <person name="Pollak B."/>
            <person name="Reinders A."/>
            <person name="Roevekamp M."/>
            <person name="Sano R."/>
            <person name="Sawa S."/>
            <person name="Schmid M."/>
            <person name="Shirakawa M."/>
            <person name="Solano R."/>
            <person name="Spunde A."/>
            <person name="Suetsugu N."/>
            <person name="Sugano S."/>
            <person name="Sugiyama A."/>
            <person name="Sun R."/>
            <person name="Suzuki Y."/>
            <person name="Takenaka M."/>
            <person name="Takezawa D."/>
            <person name="Tomogane H."/>
            <person name="Tsuzuki M."/>
            <person name="Ueda T."/>
            <person name="Umeda M."/>
            <person name="Ward J."/>
            <person name="Watanabe Y."/>
            <person name="Yazaki K."/>
            <person name="Yokoyama R."/>
            <person name="Yoshitake Y."/>
            <person name="Yotsui I."/>
            <person name="Zachgo S."/>
            <person name="Schmutz J."/>
        </authorList>
    </citation>
    <scope>NUCLEOTIDE SEQUENCE [LARGE SCALE GENOMIC DNA]</scope>
    <source>
        <strain evidence="2">cv. B-3</strain>
    </source>
</reference>
<organism evidence="1 2">
    <name type="scientific">Brassica campestris</name>
    <name type="common">Field mustard</name>
    <dbReference type="NCBI Taxonomy" id="3711"/>
    <lineage>
        <taxon>Eukaryota</taxon>
        <taxon>Viridiplantae</taxon>
        <taxon>Streptophyta</taxon>
        <taxon>Embryophyta</taxon>
        <taxon>Tracheophyta</taxon>
        <taxon>Spermatophyta</taxon>
        <taxon>Magnoliopsida</taxon>
        <taxon>eudicotyledons</taxon>
        <taxon>Gunneridae</taxon>
        <taxon>Pentapetalae</taxon>
        <taxon>rosids</taxon>
        <taxon>malvids</taxon>
        <taxon>Brassicales</taxon>
        <taxon>Brassicaceae</taxon>
        <taxon>Brassiceae</taxon>
        <taxon>Brassica</taxon>
    </lineage>
</organism>
<dbReference type="Proteomes" id="UP000264353">
    <property type="component" value="Chromosome A9"/>
</dbReference>
<dbReference type="EMBL" id="CM010636">
    <property type="protein sequence ID" value="RID49115.1"/>
    <property type="molecule type" value="Genomic_DNA"/>
</dbReference>
<dbReference type="AlphaFoldDB" id="A0A397Y6A1"/>